<dbReference type="EMBL" id="JARIHO010000022">
    <property type="protein sequence ID" value="KAJ7343938.1"/>
    <property type="molecule type" value="Genomic_DNA"/>
</dbReference>
<protein>
    <submittedName>
        <fullName evidence="1">Uncharacterized protein</fullName>
    </submittedName>
</protein>
<reference evidence="1" key="1">
    <citation type="submission" date="2023-03" db="EMBL/GenBank/DDBJ databases">
        <title>Massive genome expansion in bonnet fungi (Mycena s.s.) driven by repeated elements and novel gene families across ecological guilds.</title>
        <authorList>
            <consortium name="Lawrence Berkeley National Laboratory"/>
            <person name="Harder C.B."/>
            <person name="Miyauchi S."/>
            <person name="Viragh M."/>
            <person name="Kuo A."/>
            <person name="Thoen E."/>
            <person name="Andreopoulos B."/>
            <person name="Lu D."/>
            <person name="Skrede I."/>
            <person name="Drula E."/>
            <person name="Henrissat B."/>
            <person name="Morin E."/>
            <person name="Kohler A."/>
            <person name="Barry K."/>
            <person name="LaButti K."/>
            <person name="Morin E."/>
            <person name="Salamov A."/>
            <person name="Lipzen A."/>
            <person name="Mereny Z."/>
            <person name="Hegedus B."/>
            <person name="Baldrian P."/>
            <person name="Stursova M."/>
            <person name="Weitz H."/>
            <person name="Taylor A."/>
            <person name="Grigoriev I.V."/>
            <person name="Nagy L.G."/>
            <person name="Martin F."/>
            <person name="Kauserud H."/>
        </authorList>
    </citation>
    <scope>NUCLEOTIDE SEQUENCE</scope>
    <source>
        <strain evidence="1">CBHHK002</strain>
    </source>
</reference>
<feature type="non-terminal residue" evidence="1">
    <location>
        <position position="1"/>
    </location>
</feature>
<evidence type="ECO:0000313" key="2">
    <source>
        <dbReference type="Proteomes" id="UP001218218"/>
    </source>
</evidence>
<organism evidence="1 2">
    <name type="scientific">Mycena albidolilacea</name>
    <dbReference type="NCBI Taxonomy" id="1033008"/>
    <lineage>
        <taxon>Eukaryota</taxon>
        <taxon>Fungi</taxon>
        <taxon>Dikarya</taxon>
        <taxon>Basidiomycota</taxon>
        <taxon>Agaricomycotina</taxon>
        <taxon>Agaricomycetes</taxon>
        <taxon>Agaricomycetidae</taxon>
        <taxon>Agaricales</taxon>
        <taxon>Marasmiineae</taxon>
        <taxon>Mycenaceae</taxon>
        <taxon>Mycena</taxon>
    </lineage>
</organism>
<dbReference type="Proteomes" id="UP001218218">
    <property type="component" value="Unassembled WGS sequence"/>
</dbReference>
<comment type="caution">
    <text evidence="1">The sequence shown here is derived from an EMBL/GenBank/DDBJ whole genome shotgun (WGS) entry which is preliminary data.</text>
</comment>
<sequence>YLPKLYQHYQAIMQSLFEHQSELVQLFPNSIFPTATFNLGPDVVTPEHLNMLNYAYRMCVVTLRGKFNHKRGGHIYIDHLKVVCKFPPGASILLLSGTCSHGNTLIARHETRYSMTQYAAGALFQWATYGQQSVKSLLAQKGGAAKKAEIDGEAGSRAEWALGLLSKADELDADRKEVFSC</sequence>
<proteinExistence type="predicted"/>
<name>A0AAD6ZZA9_9AGAR</name>
<gene>
    <name evidence="1" type="ORF">DFH08DRAFT_701743</name>
</gene>
<accession>A0AAD6ZZA9</accession>
<dbReference type="Gene3D" id="3.60.130.30">
    <property type="match status" value="1"/>
</dbReference>
<evidence type="ECO:0000313" key="1">
    <source>
        <dbReference type="EMBL" id="KAJ7343938.1"/>
    </source>
</evidence>
<keyword evidence="2" id="KW-1185">Reference proteome</keyword>
<dbReference type="AlphaFoldDB" id="A0AAD6ZZA9"/>